<sequence length="357" mass="41039">MDKSIFDKAGMLKKEAIEHAKTVSIVEYLESEGYVLQKQGDYYRMQDHDSLVINAQKNVYKWNSRGSGGTVLQLLQEKELFNMNFREAVIELNKPKNNRIRSEQGMNFKEIKTKEPYAFPYDRMKEDTTKVRDYLVEDRKIDPDLVDTLLSKGLIRQDKNNNAVYPWISKGTIVGHNAEGSYVKEGSERFKFIASGGDTNQAFSFQTNNGKLDKIFFFEGEADALSYATLNGLEPNSKYVSMRGVNNDQVIAHQLGNEFKSHKEIPTLVYCVDNDQAGLEFIQRRLENPFVHHELGEVPMYFDIPSKSEHVKDWNDVLIKREGQMLSDIEKTQPLSKTSIKSLLEGSKQKSNEYEMD</sequence>
<dbReference type="GO" id="GO:0008270">
    <property type="term" value="F:zinc ion binding"/>
    <property type="evidence" value="ECO:0007669"/>
    <property type="project" value="InterPro"/>
</dbReference>
<dbReference type="InterPro" id="IPR036977">
    <property type="entry name" value="DNA_primase_Znf_CHC2"/>
</dbReference>
<dbReference type="AlphaFoldDB" id="A0A6V7R599"/>
<protein>
    <recommendedName>
        <fullName evidence="2">DUF3991 domain-containing protein</fullName>
    </recommendedName>
</protein>
<dbReference type="CDD" id="cd01029">
    <property type="entry name" value="TOPRIM_primases"/>
    <property type="match status" value="1"/>
</dbReference>
<dbReference type="RefSeq" id="WP_186076692.1">
    <property type="nucleotide sequence ID" value="NZ_CAJEWB010000005.1"/>
</dbReference>
<dbReference type="Gene3D" id="3.90.580.10">
    <property type="entry name" value="Zinc finger, CHC2-type domain"/>
    <property type="match status" value="1"/>
</dbReference>
<accession>A0A6V7R599</accession>
<feature type="compositionally biased region" description="Basic and acidic residues" evidence="1">
    <location>
        <begin position="347"/>
        <end position="357"/>
    </location>
</feature>
<dbReference type="Proteomes" id="UP000588186">
    <property type="component" value="Unassembled WGS sequence"/>
</dbReference>
<dbReference type="EMBL" id="CAJEWB010000005">
    <property type="protein sequence ID" value="CAD2072599.1"/>
    <property type="molecule type" value="Genomic_DNA"/>
</dbReference>
<evidence type="ECO:0000256" key="1">
    <source>
        <dbReference type="SAM" id="MobiDB-lite"/>
    </source>
</evidence>
<feature type="domain" description="DUF3991" evidence="2">
    <location>
        <begin position="134"/>
        <end position="207"/>
    </location>
</feature>
<reference evidence="3 4" key="1">
    <citation type="submission" date="2020-07" db="EMBL/GenBank/DDBJ databases">
        <authorList>
            <person name="Criscuolo A."/>
        </authorList>
    </citation>
    <scope>NUCLEOTIDE SEQUENCE [LARGE SCALE GENOMIC DNA]</scope>
    <source>
        <strain evidence="3">CIP107946</strain>
    </source>
</reference>
<dbReference type="GO" id="GO:0006260">
    <property type="term" value="P:DNA replication"/>
    <property type="evidence" value="ECO:0007669"/>
    <property type="project" value="InterPro"/>
</dbReference>
<dbReference type="InterPro" id="IPR025054">
    <property type="entry name" value="DUF3991"/>
</dbReference>
<name>A0A6V7R599_9BACL</name>
<keyword evidence="4" id="KW-1185">Reference proteome</keyword>
<dbReference type="Pfam" id="PF13154">
    <property type="entry name" value="DUF3991"/>
    <property type="match status" value="1"/>
</dbReference>
<proteinExistence type="predicted"/>
<dbReference type="InterPro" id="IPR034154">
    <property type="entry name" value="TOPRIM_DnaG/twinkle"/>
</dbReference>
<evidence type="ECO:0000313" key="3">
    <source>
        <dbReference type="EMBL" id="CAD2072599.1"/>
    </source>
</evidence>
<comment type="caution">
    <text evidence="3">The sequence shown here is derived from an EMBL/GenBank/DDBJ whole genome shotgun (WGS) entry which is preliminary data.</text>
</comment>
<gene>
    <name evidence="3" type="ORF">JEOPIN946_00578</name>
</gene>
<evidence type="ECO:0000313" key="4">
    <source>
        <dbReference type="Proteomes" id="UP000588186"/>
    </source>
</evidence>
<dbReference type="SUPFAM" id="SSF57783">
    <property type="entry name" value="Zinc beta-ribbon"/>
    <property type="match status" value="1"/>
</dbReference>
<dbReference type="GO" id="GO:0003677">
    <property type="term" value="F:DNA binding"/>
    <property type="evidence" value="ECO:0007669"/>
    <property type="project" value="InterPro"/>
</dbReference>
<dbReference type="Gene3D" id="3.40.1360.10">
    <property type="match status" value="1"/>
</dbReference>
<organism evidence="3 4">
    <name type="scientific">Phocicoccus pinnipedialis</name>
    <dbReference type="NCBI Taxonomy" id="110845"/>
    <lineage>
        <taxon>Bacteria</taxon>
        <taxon>Bacillati</taxon>
        <taxon>Bacillota</taxon>
        <taxon>Bacilli</taxon>
        <taxon>Bacillales</taxon>
        <taxon>Salinicoccaceae</taxon>
        <taxon>Phocicoccus</taxon>
    </lineage>
</organism>
<feature type="region of interest" description="Disordered" evidence="1">
    <location>
        <begin position="338"/>
        <end position="357"/>
    </location>
</feature>
<evidence type="ECO:0000259" key="2">
    <source>
        <dbReference type="Pfam" id="PF13154"/>
    </source>
</evidence>
<dbReference type="Pfam" id="PF13155">
    <property type="entry name" value="Toprim_2"/>
    <property type="match status" value="1"/>
</dbReference>